<sequence length="545" mass="63847">DQSVVFKEKALKSLFRPTTPDKYSKISQQISQVKAETQKNLTLSTASVGILRSPGKFIKPKETHASMLKSASTGRYLTQQQLLEAEKIKPRTLIAEKDREKIFNKLYNEYSVIQQNKKLLKEQIMEEKYPFQPQINRSTSAAQAHPTKIVIVDEKFDHRTKSVVRTEQVVYADELKKQQLQKRLQQIREFKQLQENLKHPDKILVKQEIQMPAQSEACDKMHQRHQEKLQKLKDLQQKKKEQKDPECTFKPKIIIGDIDLRQDDDVLKRFEAHQTVFQAKRMKAQNEKETLRQKMCPFKPEIEPNSQKIVEKQRSKSNQPMTESTFNAQKANLNQFDRLYFEGRISKLAQEVTNREIVDQNCTFSPQINKNTDQLVKQREIQLEQKRIYQKLQKEKKIQEELSKPSQFKQVTDQRYQQIIQRLHQRGQEKIERREQLGQVKEATQVLLANTIHTTGNSDKIAKLKRQRFLSKIFNQLYLAGQQHANYSVAERFIDQLDLHPQIQAIVMDVFKAFGSANVGLNEFLQKCEQVMGDQNAGICYTDLK</sequence>
<name>A0A146K1W2_9EUKA</name>
<feature type="coiled-coil region" evidence="1">
    <location>
        <begin position="177"/>
        <end position="242"/>
    </location>
</feature>
<dbReference type="PANTHER" id="PTHR37028:SF4">
    <property type="entry name" value="ALMS MOTIF DOMAIN-CONTAINING PROTEIN"/>
    <property type="match status" value="1"/>
</dbReference>
<gene>
    <name evidence="2" type="ORF">TPC1_30600</name>
</gene>
<protein>
    <submittedName>
        <fullName evidence="2">Uncharacterized protein</fullName>
    </submittedName>
</protein>
<dbReference type="AlphaFoldDB" id="A0A146K1W2"/>
<dbReference type="PANTHER" id="PTHR37028">
    <property type="entry name" value="UNNAMED PRODUCT-RELATED"/>
    <property type="match status" value="1"/>
</dbReference>
<feature type="non-terminal residue" evidence="2">
    <location>
        <position position="1"/>
    </location>
</feature>
<accession>A0A146K1W2</accession>
<organism evidence="2">
    <name type="scientific">Trepomonas sp. PC1</name>
    <dbReference type="NCBI Taxonomy" id="1076344"/>
    <lineage>
        <taxon>Eukaryota</taxon>
        <taxon>Metamonada</taxon>
        <taxon>Diplomonadida</taxon>
        <taxon>Hexamitidae</taxon>
        <taxon>Hexamitinae</taxon>
        <taxon>Trepomonas</taxon>
    </lineage>
</organism>
<evidence type="ECO:0000313" key="2">
    <source>
        <dbReference type="EMBL" id="JAP89905.1"/>
    </source>
</evidence>
<reference evidence="2" key="1">
    <citation type="submission" date="2015-07" db="EMBL/GenBank/DDBJ databases">
        <title>Adaptation to a free-living lifestyle via gene acquisitions in the diplomonad Trepomonas sp. PC1.</title>
        <authorList>
            <person name="Xu F."/>
            <person name="Jerlstrom-Hultqvist J."/>
            <person name="Kolisko M."/>
            <person name="Simpson A.G.B."/>
            <person name="Roger A.J."/>
            <person name="Svard S.G."/>
            <person name="Andersson J.O."/>
        </authorList>
    </citation>
    <scope>NUCLEOTIDE SEQUENCE</scope>
    <source>
        <strain evidence="2">PC1</strain>
    </source>
</reference>
<keyword evidence="1" id="KW-0175">Coiled coil</keyword>
<evidence type="ECO:0000256" key="1">
    <source>
        <dbReference type="SAM" id="Coils"/>
    </source>
</evidence>
<proteinExistence type="predicted"/>
<dbReference type="EMBL" id="GDID01006701">
    <property type="protein sequence ID" value="JAP89905.1"/>
    <property type="molecule type" value="Transcribed_RNA"/>
</dbReference>